<proteinExistence type="predicted"/>
<evidence type="ECO:0000313" key="1">
    <source>
        <dbReference type="EMBL" id="MBE1495352.1"/>
    </source>
</evidence>
<name>A0ABR9HXB5_9PSEU</name>
<gene>
    <name evidence="1" type="ORF">H4696_002452</name>
</gene>
<protein>
    <submittedName>
        <fullName evidence="1">Uncharacterized protein</fullName>
    </submittedName>
</protein>
<keyword evidence="2" id="KW-1185">Reference proteome</keyword>
<accession>A0ABR9HXB5</accession>
<dbReference type="Proteomes" id="UP000631670">
    <property type="component" value="Unassembled WGS sequence"/>
</dbReference>
<dbReference type="RefSeq" id="WP_086860163.1">
    <property type="nucleotide sequence ID" value="NZ_JADBEG010000001.1"/>
</dbReference>
<organism evidence="1 2">
    <name type="scientific">Amycolatopsis lexingtonensis</name>
    <dbReference type="NCBI Taxonomy" id="218822"/>
    <lineage>
        <taxon>Bacteria</taxon>
        <taxon>Bacillati</taxon>
        <taxon>Actinomycetota</taxon>
        <taxon>Actinomycetes</taxon>
        <taxon>Pseudonocardiales</taxon>
        <taxon>Pseudonocardiaceae</taxon>
        <taxon>Amycolatopsis</taxon>
    </lineage>
</organism>
<comment type="caution">
    <text evidence="1">The sequence shown here is derived from an EMBL/GenBank/DDBJ whole genome shotgun (WGS) entry which is preliminary data.</text>
</comment>
<reference evidence="1 2" key="1">
    <citation type="submission" date="2020-10" db="EMBL/GenBank/DDBJ databases">
        <title>Sequencing the genomes of 1000 actinobacteria strains.</title>
        <authorList>
            <person name="Klenk H.-P."/>
        </authorList>
    </citation>
    <scope>NUCLEOTIDE SEQUENCE [LARGE SCALE GENOMIC DNA]</scope>
    <source>
        <strain evidence="1 2">DSM 44653</strain>
    </source>
</reference>
<sequence length="264" mass="27093">MLLILAHARDSAARALADRWGSEALLLTVDELHQARWSLSVDRDGGVRAELSVGAPITGVVNRLGVLTGADLLRIRREDRPYAAAELTAFLLAWLDACPAPVLNPPNPRCLNGPAWYPEEWADAAAAVGLRVAPVHRTVGLGLPPAPAVPPGTHRVHVVGDVCVGEVHPLVGRQLRALAELAGTPLLTATVSGLGAQAEVREISAWPDLADPAVADALAVAPGRAAGRGVAVAGESPGHVPEAPPGYAPLTSLADSSGVKAVAG</sequence>
<evidence type="ECO:0000313" key="2">
    <source>
        <dbReference type="Proteomes" id="UP000631670"/>
    </source>
</evidence>
<dbReference type="EMBL" id="JADBEG010000001">
    <property type="protein sequence ID" value="MBE1495352.1"/>
    <property type="molecule type" value="Genomic_DNA"/>
</dbReference>